<keyword evidence="1" id="KW-1133">Transmembrane helix</keyword>
<dbReference type="EMBL" id="LAZR01021373">
    <property type="protein sequence ID" value="KKL85549.1"/>
    <property type="molecule type" value="Genomic_DNA"/>
</dbReference>
<evidence type="ECO:0000313" key="2">
    <source>
        <dbReference type="EMBL" id="KKL85549.1"/>
    </source>
</evidence>
<organism evidence="2">
    <name type="scientific">marine sediment metagenome</name>
    <dbReference type="NCBI Taxonomy" id="412755"/>
    <lineage>
        <taxon>unclassified sequences</taxon>
        <taxon>metagenomes</taxon>
        <taxon>ecological metagenomes</taxon>
    </lineage>
</organism>
<keyword evidence="1" id="KW-0812">Transmembrane</keyword>
<evidence type="ECO:0000256" key="1">
    <source>
        <dbReference type="SAM" id="Phobius"/>
    </source>
</evidence>
<feature type="transmembrane region" description="Helical" evidence="1">
    <location>
        <begin position="12"/>
        <end position="30"/>
    </location>
</feature>
<protein>
    <submittedName>
        <fullName evidence="2">Uncharacterized protein</fullName>
    </submittedName>
</protein>
<name>A0A0F9FGM1_9ZZZZ</name>
<gene>
    <name evidence="2" type="ORF">LCGC14_1953560</name>
</gene>
<dbReference type="AlphaFoldDB" id="A0A0F9FGM1"/>
<comment type="caution">
    <text evidence="2">The sequence shown here is derived from an EMBL/GenBank/DDBJ whole genome shotgun (WGS) entry which is preliminary data.</text>
</comment>
<sequence length="131" mass="14814">MLSLKETFWQGVVYLVIYNTMFILPLVIIFPDNFYYPLACLNHGKSALMIFPLQCAVSLIVLSLSFSTLHSPLYHTFPIRAIPVLSVERVHYKGISLYVCLSQPDNYLSLAVVASTQSSFSLSHTLLYNSF</sequence>
<keyword evidence="1" id="KW-0472">Membrane</keyword>
<proteinExistence type="predicted"/>
<accession>A0A0F9FGM1</accession>
<reference evidence="2" key="1">
    <citation type="journal article" date="2015" name="Nature">
        <title>Complex archaea that bridge the gap between prokaryotes and eukaryotes.</title>
        <authorList>
            <person name="Spang A."/>
            <person name="Saw J.H."/>
            <person name="Jorgensen S.L."/>
            <person name="Zaremba-Niedzwiedzka K."/>
            <person name="Martijn J."/>
            <person name="Lind A.E."/>
            <person name="van Eijk R."/>
            <person name="Schleper C."/>
            <person name="Guy L."/>
            <person name="Ettema T.J."/>
        </authorList>
    </citation>
    <scope>NUCLEOTIDE SEQUENCE</scope>
</reference>
<feature type="non-terminal residue" evidence="2">
    <location>
        <position position="1"/>
    </location>
</feature>
<feature type="transmembrane region" description="Helical" evidence="1">
    <location>
        <begin position="50"/>
        <end position="69"/>
    </location>
</feature>